<dbReference type="CDD" id="cd16454">
    <property type="entry name" value="RING-H2_PA-TM-RING"/>
    <property type="match status" value="1"/>
</dbReference>
<dbReference type="PROSITE" id="PS50089">
    <property type="entry name" value="ZF_RING_2"/>
    <property type="match status" value="1"/>
</dbReference>
<evidence type="ECO:0000256" key="3">
    <source>
        <dbReference type="ARBA" id="ARBA00022679"/>
    </source>
</evidence>
<dbReference type="SUPFAM" id="SSF57850">
    <property type="entry name" value="RING/U-box"/>
    <property type="match status" value="1"/>
</dbReference>
<protein>
    <recommendedName>
        <fullName evidence="2">RING-type E3 ubiquitin transferase</fullName>
        <ecNumber evidence="2">2.3.2.27</ecNumber>
    </recommendedName>
</protein>
<evidence type="ECO:0000256" key="5">
    <source>
        <dbReference type="ARBA" id="ARBA00022771"/>
    </source>
</evidence>
<feature type="domain" description="RING-type" evidence="10">
    <location>
        <begin position="95"/>
        <end position="136"/>
    </location>
</feature>
<comment type="catalytic activity">
    <reaction evidence="1">
        <text>S-ubiquitinyl-[E2 ubiquitin-conjugating enzyme]-L-cysteine + [acceptor protein]-L-lysine = [E2 ubiquitin-conjugating enzyme]-L-cysteine + N(6)-ubiquitinyl-[acceptor protein]-L-lysine.</text>
        <dbReference type="EC" id="2.3.2.27"/>
    </reaction>
</comment>
<accession>A0A7S4HMK9</accession>
<evidence type="ECO:0000256" key="9">
    <source>
        <dbReference type="SAM" id="MobiDB-lite"/>
    </source>
</evidence>
<evidence type="ECO:0000256" key="4">
    <source>
        <dbReference type="ARBA" id="ARBA00022723"/>
    </source>
</evidence>
<keyword evidence="7" id="KW-0862">Zinc</keyword>
<feature type="region of interest" description="Disordered" evidence="9">
    <location>
        <begin position="270"/>
        <end position="334"/>
    </location>
</feature>
<feature type="compositionally biased region" description="Low complexity" evidence="9">
    <location>
        <begin position="48"/>
        <end position="57"/>
    </location>
</feature>
<dbReference type="FunFam" id="3.30.40.10:FF:000127">
    <property type="entry name" value="E3 ubiquitin-protein ligase RNF181"/>
    <property type="match status" value="1"/>
</dbReference>
<dbReference type="InterPro" id="IPR001841">
    <property type="entry name" value="Znf_RING"/>
</dbReference>
<dbReference type="PANTHER" id="PTHR45931:SF3">
    <property type="entry name" value="RING ZINC FINGER-CONTAINING PROTEIN"/>
    <property type="match status" value="1"/>
</dbReference>
<evidence type="ECO:0000256" key="7">
    <source>
        <dbReference type="ARBA" id="ARBA00022833"/>
    </source>
</evidence>
<feature type="region of interest" description="Disordered" evidence="9">
    <location>
        <begin position="347"/>
        <end position="377"/>
    </location>
</feature>
<dbReference type="GO" id="GO:0008270">
    <property type="term" value="F:zinc ion binding"/>
    <property type="evidence" value="ECO:0007669"/>
    <property type="project" value="UniProtKB-KW"/>
</dbReference>
<dbReference type="SMART" id="SM00184">
    <property type="entry name" value="RING"/>
    <property type="match status" value="1"/>
</dbReference>
<dbReference type="InterPro" id="IPR051834">
    <property type="entry name" value="RING_finger_E3_ligase"/>
</dbReference>
<evidence type="ECO:0000256" key="8">
    <source>
        <dbReference type="PROSITE-ProRule" id="PRU00175"/>
    </source>
</evidence>
<dbReference type="GO" id="GO:0006511">
    <property type="term" value="P:ubiquitin-dependent protein catabolic process"/>
    <property type="evidence" value="ECO:0007669"/>
    <property type="project" value="TreeGrafter"/>
</dbReference>
<dbReference type="EC" id="2.3.2.27" evidence="2"/>
<dbReference type="InterPro" id="IPR013083">
    <property type="entry name" value="Znf_RING/FYVE/PHD"/>
</dbReference>
<feature type="compositionally biased region" description="Gly residues" evidence="9">
    <location>
        <begin position="19"/>
        <end position="32"/>
    </location>
</feature>
<keyword evidence="5 8" id="KW-0863">Zinc-finger</keyword>
<evidence type="ECO:0000259" key="10">
    <source>
        <dbReference type="PROSITE" id="PS50089"/>
    </source>
</evidence>
<dbReference type="GO" id="GO:0005634">
    <property type="term" value="C:nucleus"/>
    <property type="evidence" value="ECO:0007669"/>
    <property type="project" value="TreeGrafter"/>
</dbReference>
<dbReference type="GO" id="GO:0016567">
    <property type="term" value="P:protein ubiquitination"/>
    <property type="evidence" value="ECO:0007669"/>
    <property type="project" value="UniProtKB-ARBA"/>
</dbReference>
<sequence length="414" mass="45807">MNSFLRSVYEMGAGSSTNNGGGGGGGRGGPPFGMGDFPGNRRSRSSRRQQQQQQQQQNRPEEQRAAPPASRRAIRQLPTVVVTPEDLVDENNRECCICLEENCLKDRVIRLPCAHIFHPKCITDWLLKHCTCPVCRYELPTDDPSYEPFRIERMKQRKPRFAKYELDRMSARELRSLACSRLKIRGADSVVEKRELIRTIVESGKIEVISAPEPVERQNVAELRAMGVGKLRRAMEEAGVFFDPIDVVEKEDMVQIFVKSGRVVFREEEAETETDIAVDYGHGSKRTSLSEEGEDEATSKVQHSRSKSDCSDAPTDAVEVGDDGDDSVGNVGQNACCSETETMDVGAASHAPGNASDGSELESSQSSSAAEPAFASRTVSELRALGREFRIDLSTCIEKKEMVDKLAARVSTRR</sequence>
<evidence type="ECO:0000256" key="1">
    <source>
        <dbReference type="ARBA" id="ARBA00000900"/>
    </source>
</evidence>
<keyword evidence="6" id="KW-0833">Ubl conjugation pathway</keyword>
<name>A0A7S4HMK9_9STRA</name>
<dbReference type="Pfam" id="PF13639">
    <property type="entry name" value="zf-RING_2"/>
    <property type="match status" value="1"/>
</dbReference>
<feature type="compositionally biased region" description="Low complexity" evidence="9">
    <location>
        <begin position="355"/>
        <end position="376"/>
    </location>
</feature>
<feature type="region of interest" description="Disordered" evidence="9">
    <location>
        <begin position="1"/>
        <end position="77"/>
    </location>
</feature>
<organism evidence="11">
    <name type="scientific">Odontella aurita</name>
    <dbReference type="NCBI Taxonomy" id="265563"/>
    <lineage>
        <taxon>Eukaryota</taxon>
        <taxon>Sar</taxon>
        <taxon>Stramenopiles</taxon>
        <taxon>Ochrophyta</taxon>
        <taxon>Bacillariophyta</taxon>
        <taxon>Mediophyceae</taxon>
        <taxon>Biddulphiophycidae</taxon>
        <taxon>Eupodiscales</taxon>
        <taxon>Odontellaceae</taxon>
        <taxon>Odontella</taxon>
    </lineage>
</organism>
<reference evidence="11" key="1">
    <citation type="submission" date="2021-01" db="EMBL/GenBank/DDBJ databases">
        <authorList>
            <person name="Corre E."/>
            <person name="Pelletier E."/>
            <person name="Niang G."/>
            <person name="Scheremetjew M."/>
            <person name="Finn R."/>
            <person name="Kale V."/>
            <person name="Holt S."/>
            <person name="Cochrane G."/>
            <person name="Meng A."/>
            <person name="Brown T."/>
            <person name="Cohen L."/>
        </authorList>
    </citation>
    <scope>NUCLEOTIDE SEQUENCE</scope>
    <source>
        <strain evidence="11">Isolate 1302-5</strain>
    </source>
</reference>
<evidence type="ECO:0000313" key="11">
    <source>
        <dbReference type="EMBL" id="CAE2203776.1"/>
    </source>
</evidence>
<gene>
    <name evidence="11" type="ORF">OAUR00152_LOCUS1813</name>
</gene>
<dbReference type="PANTHER" id="PTHR45931">
    <property type="entry name" value="SI:CH211-59O9.10"/>
    <property type="match status" value="1"/>
</dbReference>
<proteinExistence type="predicted"/>
<dbReference type="Gene3D" id="3.30.40.10">
    <property type="entry name" value="Zinc/RING finger domain, C3HC4 (zinc finger)"/>
    <property type="match status" value="1"/>
</dbReference>
<keyword evidence="3" id="KW-0808">Transferase</keyword>
<dbReference type="EMBL" id="HBKQ01002675">
    <property type="protein sequence ID" value="CAE2203776.1"/>
    <property type="molecule type" value="Transcribed_RNA"/>
</dbReference>
<keyword evidence="4" id="KW-0479">Metal-binding</keyword>
<dbReference type="GO" id="GO:0061630">
    <property type="term" value="F:ubiquitin protein ligase activity"/>
    <property type="evidence" value="ECO:0007669"/>
    <property type="project" value="UniProtKB-EC"/>
</dbReference>
<evidence type="ECO:0000256" key="6">
    <source>
        <dbReference type="ARBA" id="ARBA00022786"/>
    </source>
</evidence>
<dbReference type="AlphaFoldDB" id="A0A7S4HMK9"/>
<evidence type="ECO:0000256" key="2">
    <source>
        <dbReference type="ARBA" id="ARBA00012483"/>
    </source>
</evidence>